<comment type="caution">
    <text evidence="2">The sequence shown here is derived from an EMBL/GenBank/DDBJ whole genome shotgun (WGS) entry which is preliminary data.</text>
</comment>
<dbReference type="AlphaFoldDB" id="A0A031LLK7"/>
<evidence type="ECO:0000313" key="2">
    <source>
        <dbReference type="EMBL" id="EZQ01778.1"/>
    </source>
</evidence>
<dbReference type="Pfam" id="PF01156">
    <property type="entry name" value="IU_nuc_hydro"/>
    <property type="match status" value="1"/>
</dbReference>
<dbReference type="OrthoDB" id="33780at2157"/>
<dbReference type="SUPFAM" id="SSF53590">
    <property type="entry name" value="Nucleoside hydrolase"/>
    <property type="match status" value="1"/>
</dbReference>
<sequence length="319" mass="35965">MPERHFIIDCDTAEDDILSLISLLAKGVKVHALTVVEGNVEFETEVNNALWAINFLRDNGIDIEDLKVYKGSSRPLIKDFKTVEEVHGRSGLGEISPLVKNTSFLGEEDASTAIINLSKKYEIEFLAISPLTNLALAYLRDPSVVQRIKRVYIMGGAVYARGNITPVAEYNFWVDPDAAKIVMNAFKKKITLVPWEVAVKNAIDQDTFDRLSTLGTMLSSLYKDMYSFYRQFSSKMQGMRGNPHPDVITTAVALDKDIAVDVRQENVNVENCDCESRGLSIVDYVGPGHVRKKEWNAEVVYDINYYAFTVFLESVLKWF</sequence>
<feature type="domain" description="Inosine/uridine-preferring nucleoside hydrolase" evidence="1">
    <location>
        <begin position="7"/>
        <end position="308"/>
    </location>
</feature>
<dbReference type="STRING" id="1160895.CM19_11925"/>
<dbReference type="Proteomes" id="UP000024332">
    <property type="component" value="Unassembled WGS sequence"/>
</dbReference>
<reference evidence="2 3" key="1">
    <citation type="submission" date="2014-03" db="EMBL/GenBank/DDBJ databases">
        <title>Draft genome sequence of the novel thermoacidophilic archaea Acidianus copahuensis ALE1 strain, isolated from Copahue volcanic area in Neuquen Argentina.</title>
        <authorList>
            <person name="Urbieta M.S."/>
            <person name="Rascovan N."/>
            <person name="Castro C."/>
            <person name="Revale S."/>
            <person name="Giaveno M.A."/>
            <person name="Vazquez M.P."/>
            <person name="Donati E.R."/>
        </authorList>
    </citation>
    <scope>NUCLEOTIDE SEQUENCE [LARGE SCALE GENOMIC DNA]</scope>
    <source>
        <strain evidence="2 3">ALE1</strain>
    </source>
</reference>
<dbReference type="RefSeq" id="WP_048100563.1">
    <property type="nucleotide sequence ID" value="NZ_JFZT01000061.1"/>
</dbReference>
<dbReference type="EMBL" id="JFZT01000061">
    <property type="protein sequence ID" value="EZQ01778.1"/>
    <property type="molecule type" value="Genomic_DNA"/>
</dbReference>
<keyword evidence="3" id="KW-1185">Reference proteome</keyword>
<evidence type="ECO:0000313" key="3">
    <source>
        <dbReference type="Proteomes" id="UP000024332"/>
    </source>
</evidence>
<protein>
    <submittedName>
        <fullName evidence="2">Nucleoside hydrolase</fullName>
    </submittedName>
</protein>
<dbReference type="Gene3D" id="3.90.245.10">
    <property type="entry name" value="Ribonucleoside hydrolase-like"/>
    <property type="match status" value="1"/>
</dbReference>
<keyword evidence="2" id="KW-0378">Hydrolase</keyword>
<organism evidence="2 3">
    <name type="scientific">Candidatus Acidianus copahuensis</name>
    <dbReference type="NCBI Taxonomy" id="1160895"/>
    <lineage>
        <taxon>Archaea</taxon>
        <taxon>Thermoproteota</taxon>
        <taxon>Thermoprotei</taxon>
        <taxon>Sulfolobales</taxon>
        <taxon>Sulfolobaceae</taxon>
        <taxon>Acidianus</taxon>
    </lineage>
</organism>
<dbReference type="InterPro" id="IPR052775">
    <property type="entry name" value="IUN_hydrolase"/>
</dbReference>
<proteinExistence type="predicted"/>
<dbReference type="PANTHER" id="PTHR46190">
    <property type="entry name" value="SI:CH211-201H21.5-RELATED"/>
    <property type="match status" value="1"/>
</dbReference>
<evidence type="ECO:0000259" key="1">
    <source>
        <dbReference type="Pfam" id="PF01156"/>
    </source>
</evidence>
<name>A0A031LLK7_9CREN</name>
<dbReference type="PANTHER" id="PTHR46190:SF1">
    <property type="entry name" value="SI:CH211-201H21.5"/>
    <property type="match status" value="1"/>
</dbReference>
<gene>
    <name evidence="2" type="ORF">CM19_11925</name>
</gene>
<dbReference type="InterPro" id="IPR001910">
    <property type="entry name" value="Inosine/uridine_hydrolase_dom"/>
</dbReference>
<accession>A0A031LLK7</accession>
<dbReference type="InterPro" id="IPR036452">
    <property type="entry name" value="Ribo_hydro-like"/>
</dbReference>
<dbReference type="GO" id="GO:0016799">
    <property type="term" value="F:hydrolase activity, hydrolyzing N-glycosyl compounds"/>
    <property type="evidence" value="ECO:0007669"/>
    <property type="project" value="InterPro"/>
</dbReference>